<gene>
    <name evidence="1" type="ORF">LCGC14_1393020</name>
</gene>
<protein>
    <submittedName>
        <fullName evidence="1">Uncharacterized protein</fullName>
    </submittedName>
</protein>
<organism evidence="1">
    <name type="scientific">marine sediment metagenome</name>
    <dbReference type="NCBI Taxonomy" id="412755"/>
    <lineage>
        <taxon>unclassified sequences</taxon>
        <taxon>metagenomes</taxon>
        <taxon>ecological metagenomes</taxon>
    </lineage>
</organism>
<evidence type="ECO:0000313" key="1">
    <source>
        <dbReference type="EMBL" id="KKM75167.1"/>
    </source>
</evidence>
<sequence>MTRKIQEGIWKRLQDLYKKHENLDEKIMSGYIIPCDECAHFGNCKYEKQCNEDVHTGRALEHFKEKVK</sequence>
<name>A0A0F9N0Z7_9ZZZZ</name>
<proteinExistence type="predicted"/>
<accession>A0A0F9N0Z7</accession>
<dbReference type="AlphaFoldDB" id="A0A0F9N0Z7"/>
<comment type="caution">
    <text evidence="1">The sequence shown here is derived from an EMBL/GenBank/DDBJ whole genome shotgun (WGS) entry which is preliminary data.</text>
</comment>
<reference evidence="1" key="1">
    <citation type="journal article" date="2015" name="Nature">
        <title>Complex archaea that bridge the gap between prokaryotes and eukaryotes.</title>
        <authorList>
            <person name="Spang A."/>
            <person name="Saw J.H."/>
            <person name="Jorgensen S.L."/>
            <person name="Zaremba-Niedzwiedzka K."/>
            <person name="Martijn J."/>
            <person name="Lind A.E."/>
            <person name="van Eijk R."/>
            <person name="Schleper C."/>
            <person name="Guy L."/>
            <person name="Ettema T.J."/>
        </authorList>
    </citation>
    <scope>NUCLEOTIDE SEQUENCE</scope>
</reference>
<dbReference type="EMBL" id="LAZR01009023">
    <property type="protein sequence ID" value="KKM75167.1"/>
    <property type="molecule type" value="Genomic_DNA"/>
</dbReference>